<evidence type="ECO:0000313" key="8">
    <source>
        <dbReference type="EMBL" id="QPC82487.1"/>
    </source>
</evidence>
<dbReference type="SUPFAM" id="SSF52777">
    <property type="entry name" value="CoA-dependent acyltransferases"/>
    <property type="match status" value="1"/>
</dbReference>
<gene>
    <name evidence="8" type="ORF">G4Y79_22835</name>
</gene>
<dbReference type="Gene3D" id="2.40.50.100">
    <property type="match status" value="1"/>
</dbReference>
<dbReference type="PANTHER" id="PTHR23151">
    <property type="entry name" value="DIHYDROLIPOAMIDE ACETYL/SUCCINYL-TRANSFERASE-RELATED"/>
    <property type="match status" value="1"/>
</dbReference>
<evidence type="ECO:0000256" key="3">
    <source>
        <dbReference type="ARBA" id="ARBA00022823"/>
    </source>
</evidence>
<dbReference type="InterPro" id="IPR001078">
    <property type="entry name" value="2-oxoacid_DH_actylTfrase"/>
</dbReference>
<feature type="domain" description="Peripheral subunit-binding (PSBD)" evidence="7">
    <location>
        <begin position="122"/>
        <end position="159"/>
    </location>
</feature>
<dbReference type="InterPro" id="IPR011053">
    <property type="entry name" value="Single_hybrid_motif"/>
</dbReference>
<feature type="compositionally biased region" description="Acidic residues" evidence="5">
    <location>
        <begin position="89"/>
        <end position="106"/>
    </location>
</feature>
<dbReference type="CDD" id="cd06849">
    <property type="entry name" value="lipoyl_domain"/>
    <property type="match status" value="1"/>
</dbReference>
<name>A0A7S8E8V6_9CHLR</name>
<dbReference type="Gene3D" id="3.30.559.10">
    <property type="entry name" value="Chloramphenicol acetyltransferase-like domain"/>
    <property type="match status" value="1"/>
</dbReference>
<keyword evidence="3 4" id="KW-0450">Lipoyl</keyword>
<dbReference type="InterPro" id="IPR004167">
    <property type="entry name" value="PSBD"/>
</dbReference>
<dbReference type="PANTHER" id="PTHR23151:SF90">
    <property type="entry name" value="DIHYDROLIPOYLLYSINE-RESIDUE ACETYLTRANSFERASE COMPONENT OF PYRUVATE DEHYDROGENASE COMPLEX, MITOCHONDRIAL-RELATED"/>
    <property type="match status" value="1"/>
</dbReference>
<dbReference type="SUPFAM" id="SSF51230">
    <property type="entry name" value="Single hybrid motif"/>
    <property type="match status" value="1"/>
</dbReference>
<dbReference type="Pfam" id="PF02817">
    <property type="entry name" value="E3_binding"/>
    <property type="match status" value="1"/>
</dbReference>
<feature type="region of interest" description="Disordered" evidence="5">
    <location>
        <begin position="72"/>
        <end position="126"/>
    </location>
</feature>
<dbReference type="EMBL" id="CP062983">
    <property type="protein sequence ID" value="QPC82487.1"/>
    <property type="molecule type" value="Genomic_DNA"/>
</dbReference>
<dbReference type="KEGG" id="pmet:G4Y79_22835"/>
<dbReference type="PROSITE" id="PS51826">
    <property type="entry name" value="PSBD"/>
    <property type="match status" value="1"/>
</dbReference>
<dbReference type="InterPro" id="IPR023213">
    <property type="entry name" value="CAT-like_dom_sf"/>
</dbReference>
<dbReference type="Pfam" id="PF00198">
    <property type="entry name" value="2-oxoacid_dh"/>
    <property type="match status" value="1"/>
</dbReference>
<evidence type="ECO:0000256" key="4">
    <source>
        <dbReference type="RuleBase" id="RU003423"/>
    </source>
</evidence>
<dbReference type="EC" id="2.3.1.-" evidence="4"/>
<keyword evidence="9" id="KW-1185">Reference proteome</keyword>
<evidence type="ECO:0000313" key="9">
    <source>
        <dbReference type="Proteomes" id="UP000594468"/>
    </source>
</evidence>
<proteinExistence type="inferred from homology"/>
<feature type="domain" description="Lipoyl-binding" evidence="6">
    <location>
        <begin position="1"/>
        <end position="71"/>
    </location>
</feature>
<evidence type="ECO:0000256" key="1">
    <source>
        <dbReference type="ARBA" id="ARBA00001938"/>
    </source>
</evidence>
<reference evidence="8 9" key="1">
    <citation type="submission" date="2020-02" db="EMBL/GenBank/DDBJ databases">
        <authorList>
            <person name="Zheng R.K."/>
            <person name="Sun C.M."/>
        </authorList>
    </citation>
    <scope>NUCLEOTIDE SEQUENCE [LARGE SCALE GENOMIC DNA]</scope>
    <source>
        <strain evidence="9">rifampicinis</strain>
    </source>
</reference>
<dbReference type="PROSITE" id="PS00189">
    <property type="entry name" value="LIPOYL"/>
    <property type="match status" value="1"/>
</dbReference>
<feature type="compositionally biased region" description="Low complexity" evidence="5">
    <location>
        <begin position="72"/>
        <end position="88"/>
    </location>
</feature>
<comment type="cofactor">
    <cofactor evidence="1 4">
        <name>(R)-lipoate</name>
        <dbReference type="ChEBI" id="CHEBI:83088"/>
    </cofactor>
</comment>
<dbReference type="SUPFAM" id="SSF47005">
    <property type="entry name" value="Peripheral subunit-binding domain of 2-oxo acid dehydrogenase complex"/>
    <property type="match status" value="1"/>
</dbReference>
<dbReference type="InterPro" id="IPR003016">
    <property type="entry name" value="2-oxoA_DH_lipoyl-BS"/>
</dbReference>
<evidence type="ECO:0000256" key="5">
    <source>
        <dbReference type="SAM" id="MobiDB-lite"/>
    </source>
</evidence>
<keyword evidence="4" id="KW-0808">Transferase</keyword>
<dbReference type="GO" id="GO:0045254">
    <property type="term" value="C:pyruvate dehydrogenase complex"/>
    <property type="evidence" value="ECO:0007669"/>
    <property type="project" value="InterPro"/>
</dbReference>
<dbReference type="AlphaFoldDB" id="A0A7S8E8V6"/>
<dbReference type="GO" id="GO:0016746">
    <property type="term" value="F:acyltransferase activity"/>
    <property type="evidence" value="ECO:0007669"/>
    <property type="project" value="UniProtKB-KW"/>
</dbReference>
<feature type="region of interest" description="Disordered" evidence="5">
    <location>
        <begin position="159"/>
        <end position="183"/>
    </location>
</feature>
<evidence type="ECO:0000259" key="6">
    <source>
        <dbReference type="PROSITE" id="PS50968"/>
    </source>
</evidence>
<dbReference type="Pfam" id="PF00364">
    <property type="entry name" value="Biotin_lipoyl"/>
    <property type="match status" value="1"/>
</dbReference>
<evidence type="ECO:0000256" key="2">
    <source>
        <dbReference type="ARBA" id="ARBA00007317"/>
    </source>
</evidence>
<dbReference type="InterPro" id="IPR045257">
    <property type="entry name" value="E2/Pdx1"/>
</dbReference>
<comment type="similarity">
    <text evidence="2 4">Belongs to the 2-oxoacid dehydrogenase family.</text>
</comment>
<dbReference type="RefSeq" id="WP_195170556.1">
    <property type="nucleotide sequence ID" value="NZ_CP062983.1"/>
</dbReference>
<accession>A0A7S8E8V6</accession>
<keyword evidence="4" id="KW-0012">Acyltransferase</keyword>
<evidence type="ECO:0000259" key="7">
    <source>
        <dbReference type="PROSITE" id="PS51826"/>
    </source>
</evidence>
<dbReference type="PROSITE" id="PS50968">
    <property type="entry name" value="BIOTINYL_LIPOYL"/>
    <property type="match status" value="1"/>
</dbReference>
<dbReference type="Gene3D" id="4.10.320.10">
    <property type="entry name" value="E3-binding domain"/>
    <property type="match status" value="1"/>
</dbReference>
<dbReference type="InterPro" id="IPR000089">
    <property type="entry name" value="Biotin_lipoyl"/>
</dbReference>
<dbReference type="Proteomes" id="UP000594468">
    <property type="component" value="Chromosome"/>
</dbReference>
<organism evidence="8 9">
    <name type="scientific">Phototrophicus methaneseepsis</name>
    <dbReference type="NCBI Taxonomy" id="2710758"/>
    <lineage>
        <taxon>Bacteria</taxon>
        <taxon>Bacillati</taxon>
        <taxon>Chloroflexota</taxon>
        <taxon>Candidatus Thermofontia</taxon>
        <taxon>Phototrophicales</taxon>
        <taxon>Phototrophicaceae</taxon>
        <taxon>Phototrophicus</taxon>
    </lineage>
</organism>
<sequence length="418" mass="44383">MAQDVTLTMDGMLLNWLKDVGDSVKKGEVIAEFEADKATVEVEAPADGTILSLKLEVGEEVDEGTVIAQLGDAGEAPAGGEAKAPAAEEAAEEEAPEEDDEAEEEAPASNGAAATTPDGRIKASPLAKRVAAEKGINLAQVAGSGPGGRIVKADVENYKPAPKPAAAPKQPSGGTTIGQSYGKLPEGDDVEIIDVSRMRRLIADGTVTSFQTTPHFYLTIELDVEPLLGLRKEINAMLEDEGVKVSVNDMVVKAAALTQRAFPNLNTHYYGDKLVRHKRVNIAIAVALPNNGLVNVVSPDADTTPLSEMAKYHKQMFTDARDGNIKQEYIKGGTFLVSNLGPYDVESFSSIIDPPESGALAVASARKVPVVKEDGTLGVGTRMKATLSIDHRVSDGAEGAQWLQYFRNLIENPMRLLV</sequence>
<dbReference type="InterPro" id="IPR036625">
    <property type="entry name" value="E3-bd_dom_sf"/>
</dbReference>
<protein>
    <recommendedName>
        <fullName evidence="4">Dihydrolipoamide acetyltransferase component of pyruvate dehydrogenase complex</fullName>
        <ecNumber evidence="4">2.3.1.-</ecNumber>
    </recommendedName>
</protein>
<dbReference type="GO" id="GO:0006086">
    <property type="term" value="P:pyruvate decarboxylation to acetyl-CoA"/>
    <property type="evidence" value="ECO:0007669"/>
    <property type="project" value="InterPro"/>
</dbReference>